<sequence length="204" mass="22385">MVAFGPFEIAVALLLVVAIAGAAAIFVRNGRSAALRDRFGEEYRRTLAPKSGASALGLMLDERERGMAGPRSWCLSPGQRDAFIAAWRQVQSQFVTDAAGAVKRADTLLTQVMLACGYPVADLEPGTEDQPVEHSELIVQYRTGHAIAQAHASGQGGIEELRWAFVHFRALFDDLVNEPVDFSPVIENRNGRVHDLRKETTRRN</sequence>
<evidence type="ECO:0000313" key="3">
    <source>
        <dbReference type="Proteomes" id="UP001589798"/>
    </source>
</evidence>
<comment type="caution">
    <text evidence="2">The sequence shown here is derived from an EMBL/GenBank/DDBJ whole genome shotgun (WGS) entry which is preliminary data.</text>
</comment>
<organism evidence="2 3">
    <name type="scientific">Novosphingobium soli</name>
    <dbReference type="NCBI Taxonomy" id="574956"/>
    <lineage>
        <taxon>Bacteria</taxon>
        <taxon>Pseudomonadati</taxon>
        <taxon>Pseudomonadota</taxon>
        <taxon>Alphaproteobacteria</taxon>
        <taxon>Sphingomonadales</taxon>
        <taxon>Sphingomonadaceae</taxon>
        <taxon>Novosphingobium</taxon>
    </lineage>
</organism>
<dbReference type="Proteomes" id="UP001589798">
    <property type="component" value="Unassembled WGS sequence"/>
</dbReference>
<protein>
    <recommendedName>
        <fullName evidence="4">Secreted protein</fullName>
    </recommendedName>
</protein>
<gene>
    <name evidence="2" type="ORF">ACFFJC_19035</name>
</gene>
<proteinExistence type="predicted"/>
<name>A0ABV6D141_9SPHN</name>
<keyword evidence="1" id="KW-0472">Membrane</keyword>
<accession>A0ABV6D141</accession>
<dbReference type="EMBL" id="JBHLWK010000026">
    <property type="protein sequence ID" value="MFC0206365.1"/>
    <property type="molecule type" value="Genomic_DNA"/>
</dbReference>
<feature type="transmembrane region" description="Helical" evidence="1">
    <location>
        <begin position="6"/>
        <end position="27"/>
    </location>
</feature>
<keyword evidence="1" id="KW-1133">Transmembrane helix</keyword>
<evidence type="ECO:0000256" key="1">
    <source>
        <dbReference type="SAM" id="Phobius"/>
    </source>
</evidence>
<keyword evidence="1" id="KW-0812">Transmembrane</keyword>
<dbReference type="RefSeq" id="WP_379488987.1">
    <property type="nucleotide sequence ID" value="NZ_JBHLWK010000026.1"/>
</dbReference>
<keyword evidence="3" id="KW-1185">Reference proteome</keyword>
<evidence type="ECO:0008006" key="4">
    <source>
        <dbReference type="Google" id="ProtNLM"/>
    </source>
</evidence>
<reference evidence="2 3" key="1">
    <citation type="submission" date="2024-09" db="EMBL/GenBank/DDBJ databases">
        <authorList>
            <person name="Sun Q."/>
            <person name="Mori K."/>
        </authorList>
    </citation>
    <scope>NUCLEOTIDE SEQUENCE [LARGE SCALE GENOMIC DNA]</scope>
    <source>
        <strain evidence="2 3">CCM 7706</strain>
    </source>
</reference>
<evidence type="ECO:0000313" key="2">
    <source>
        <dbReference type="EMBL" id="MFC0206365.1"/>
    </source>
</evidence>